<name>A0A8S3U9N0_MYTED</name>
<accession>A0A8S3U9N0</accession>
<comment type="caution">
    <text evidence="2">The sequence shown here is derived from an EMBL/GenBank/DDBJ whole genome shotgun (WGS) entry which is preliminary data.</text>
</comment>
<dbReference type="InterPro" id="IPR041249">
    <property type="entry name" value="HEPN_DZIP3"/>
</dbReference>
<organism evidence="2 3">
    <name type="scientific">Mytilus edulis</name>
    <name type="common">Blue mussel</name>
    <dbReference type="NCBI Taxonomy" id="6550"/>
    <lineage>
        <taxon>Eukaryota</taxon>
        <taxon>Metazoa</taxon>
        <taxon>Spiralia</taxon>
        <taxon>Lophotrochozoa</taxon>
        <taxon>Mollusca</taxon>
        <taxon>Bivalvia</taxon>
        <taxon>Autobranchia</taxon>
        <taxon>Pteriomorphia</taxon>
        <taxon>Mytilida</taxon>
        <taxon>Mytiloidea</taxon>
        <taxon>Mytilidae</taxon>
        <taxon>Mytilinae</taxon>
        <taxon>Mytilus</taxon>
    </lineage>
</organism>
<dbReference type="Gene3D" id="2.120.10.30">
    <property type="entry name" value="TolB, C-terminal domain"/>
    <property type="match status" value="1"/>
</dbReference>
<evidence type="ECO:0000313" key="3">
    <source>
        <dbReference type="Proteomes" id="UP000683360"/>
    </source>
</evidence>
<dbReference type="EMBL" id="CAJPWZ010002497">
    <property type="protein sequence ID" value="CAG2238918.1"/>
    <property type="molecule type" value="Genomic_DNA"/>
</dbReference>
<dbReference type="InterPro" id="IPR011042">
    <property type="entry name" value="6-blade_b-propeller_TolB-like"/>
</dbReference>
<dbReference type="Pfam" id="PF18738">
    <property type="entry name" value="HEPN_DZIP3"/>
    <property type="match status" value="1"/>
</dbReference>
<proteinExistence type="predicted"/>
<reference evidence="2" key="1">
    <citation type="submission" date="2021-03" db="EMBL/GenBank/DDBJ databases">
        <authorList>
            <person name="Bekaert M."/>
        </authorList>
    </citation>
    <scope>NUCLEOTIDE SEQUENCE</scope>
</reference>
<dbReference type="InterPro" id="IPR047153">
    <property type="entry name" value="TRIM45/56/19-like"/>
</dbReference>
<dbReference type="SUPFAM" id="SSF63829">
    <property type="entry name" value="Calcium-dependent phosphotriesterase"/>
    <property type="match status" value="1"/>
</dbReference>
<feature type="domain" description="DZIP3-like HEPN" evidence="1">
    <location>
        <begin position="72"/>
        <end position="182"/>
    </location>
</feature>
<evidence type="ECO:0000259" key="1">
    <source>
        <dbReference type="Pfam" id="PF18738"/>
    </source>
</evidence>
<dbReference type="Proteomes" id="UP000683360">
    <property type="component" value="Unassembled WGS sequence"/>
</dbReference>
<dbReference type="AlphaFoldDB" id="A0A8S3U9N0"/>
<protein>
    <submittedName>
        <fullName evidence="2">TRIM66</fullName>
    </submittedName>
</protein>
<keyword evidence="3" id="KW-1185">Reference proteome</keyword>
<dbReference type="OrthoDB" id="6064806at2759"/>
<sequence length="896" mass="102031">MATAMLQTKESRTRLARILLVVSDVYPEIMQELLLNSIPPRTLFNMIRNDKKMKANLNSKEQKIVQDMNQKGFADVDVTFAYKLLKYFNLIPTPTQNWGREPRPCDLSVSDDVERIHHWRNSVCHRASKEVSETELQKYFTDCIEIGRRFDKEFHKQLNFGYFSKISALQTQSIDAETEAKYTNALEEICELKLKLRHTMKNDKTLNIYYGTDFESLMQETNEMGQNEGEVAATIVIHGCANEEEITEKINNLKENLNTGRYTIKLNSASYGSILLYISIQTKMLKYRKSILAEVTGFIEDILDLSGVDDDVTATLRLFDVILDKDDCNQSSTRQNEWLSSYVTEPGMQTKPIRLEVGIQPKTLQSSTSLQENVIGFVTDVLETANANVITQDQRIIDVILQGEHTDFHRKGNIYKPCDDCSNVQPRISTYGCSTCRKFYCHACFDIHTQSSIHHKVFQNIDVYPFACLIHQNECISSFCSFHDQLCCSACVCTFHPKCKMVDISECKSFNSSFESDLQQRLQDSKDAQVDIVERMSEHNSHLTTNHQQILSRILGIKNVLTQQLCDLGNAAEEKLLEILIEKYLANEEIYLDSVRNKLQVSTIKLQDDNIDAVLSSFGQISVVQEKVTLPSLRKIKQSQAPVLRQRSSIAISLISKLMASDYNDRAKISAGLFLLDGKILLKDSVYNCLYICQEDGSFYEQINLENWPADITVVNENLVAVALWENGIQIVDVNTSQIQHNREIGFVSGLSSYKEMLVIILDGHLFRTDLNGNIIKVLDRTCAAISVSVDEEGKIYYTDETSICCIDWDGGPISKRKLKNLAPEYMCVNKYGEVFALNTTENSVFKLFKSLKQYELILGHENDIKQPRGLAYNDNDDRLMVINDDGASVDIFQLN</sequence>
<dbReference type="CDD" id="cd19756">
    <property type="entry name" value="Bbox2"/>
    <property type="match status" value="1"/>
</dbReference>
<gene>
    <name evidence="2" type="ORF">MEDL_51300</name>
</gene>
<dbReference type="PANTHER" id="PTHR25462">
    <property type="entry name" value="BONUS, ISOFORM C-RELATED"/>
    <property type="match status" value="1"/>
</dbReference>
<dbReference type="CDD" id="cd19757">
    <property type="entry name" value="Bbox1"/>
    <property type="match status" value="1"/>
</dbReference>
<dbReference type="PANTHER" id="PTHR25462:SF296">
    <property type="entry name" value="MEIOTIC P26, ISOFORM F"/>
    <property type="match status" value="1"/>
</dbReference>
<evidence type="ECO:0000313" key="2">
    <source>
        <dbReference type="EMBL" id="CAG2238918.1"/>
    </source>
</evidence>